<evidence type="ECO:0000259" key="1">
    <source>
        <dbReference type="Pfam" id="PF10026"/>
    </source>
</evidence>
<sequence>MEQFIKELKKNPEQDREKLAMKTFNFPEEELKSLLFFGMFNINRKIDPLEHQLKQMHKLQLESFIKNELESLQKNFPTNYQITFELFVLDEDDDFVKDKLSGVSAFTDWDGKMCFVVYPDEKVRLALKSVITHEFNHHWRISKLAMKEGNETLLDRMILEGLAEHFVKHVLGESFQGPYKDALTEQEAKTLWNQTYHIHAFEKGGITDPFLFGDSEQGLPFWGGYSIGYYLVKWYLEKNRSISFEELMLLPSEEFIEYCSRA</sequence>
<evidence type="ECO:0000313" key="2">
    <source>
        <dbReference type="EMBL" id="ASK64474.1"/>
    </source>
</evidence>
<evidence type="ECO:0000313" key="3">
    <source>
        <dbReference type="Proteomes" id="UP000198312"/>
    </source>
</evidence>
<gene>
    <name evidence="2" type="ORF">CFK37_18645</name>
</gene>
<dbReference type="OrthoDB" id="2449457at2"/>
<dbReference type="Pfam" id="PF10026">
    <property type="entry name" value="DUF2268"/>
    <property type="match status" value="1"/>
</dbReference>
<dbReference type="KEGG" id="vil:CFK37_18645"/>
<dbReference type="AlphaFoldDB" id="A0A220U849"/>
<dbReference type="Proteomes" id="UP000198312">
    <property type="component" value="Chromosome"/>
</dbReference>
<dbReference type="InterPro" id="IPR018728">
    <property type="entry name" value="DUF2268"/>
</dbReference>
<accession>A0A220U849</accession>
<feature type="domain" description="DUF2268" evidence="1">
    <location>
        <begin position="64"/>
        <end position="257"/>
    </location>
</feature>
<organism evidence="2 3">
    <name type="scientific">Virgibacillus phasianinus</name>
    <dbReference type="NCBI Taxonomy" id="2017483"/>
    <lineage>
        <taxon>Bacteria</taxon>
        <taxon>Bacillati</taxon>
        <taxon>Bacillota</taxon>
        <taxon>Bacilli</taxon>
        <taxon>Bacillales</taxon>
        <taxon>Bacillaceae</taxon>
        <taxon>Virgibacillus</taxon>
    </lineage>
</organism>
<keyword evidence="3" id="KW-1185">Reference proteome</keyword>
<dbReference type="EMBL" id="CP022315">
    <property type="protein sequence ID" value="ASK64474.1"/>
    <property type="molecule type" value="Genomic_DNA"/>
</dbReference>
<reference evidence="2 3" key="1">
    <citation type="submission" date="2017-07" db="EMBL/GenBank/DDBJ databases">
        <title>Virgibacillus sp. LM2416.</title>
        <authorList>
            <person name="Tak E.J."/>
            <person name="Bae J.-W."/>
        </authorList>
    </citation>
    <scope>NUCLEOTIDE SEQUENCE [LARGE SCALE GENOMIC DNA]</scope>
    <source>
        <strain evidence="2 3">LM2416</strain>
    </source>
</reference>
<name>A0A220U849_9BACI</name>
<protein>
    <recommendedName>
        <fullName evidence="1">DUF2268 domain-containing protein</fullName>
    </recommendedName>
</protein>
<proteinExistence type="predicted"/>